<keyword evidence="2" id="KW-0732">Signal</keyword>
<dbReference type="EMBL" id="QNVY02000002">
    <property type="protein sequence ID" value="RYJ52312.1"/>
    <property type="molecule type" value="Genomic_DNA"/>
</dbReference>
<keyword evidence="1" id="KW-0802">TPR repeat</keyword>
<dbReference type="OrthoDB" id="1149028at2"/>
<feature type="repeat" description="TPR" evidence="1">
    <location>
        <begin position="231"/>
        <end position="264"/>
    </location>
</feature>
<protein>
    <submittedName>
        <fullName evidence="3">Uncharacterized protein</fullName>
    </submittedName>
</protein>
<feature type="chain" id="PRO_5019787105" evidence="2">
    <location>
        <begin position="21"/>
        <end position="357"/>
    </location>
</feature>
<evidence type="ECO:0000313" key="3">
    <source>
        <dbReference type="EMBL" id="RYJ52312.1"/>
    </source>
</evidence>
<dbReference type="Proteomes" id="UP000253235">
    <property type="component" value="Unassembled WGS sequence"/>
</dbReference>
<dbReference type="AlphaFoldDB" id="A0A482TWM0"/>
<reference evidence="3 4" key="1">
    <citation type="submission" date="2019-01" db="EMBL/GenBank/DDBJ databases">
        <title>Flavobacterium sp. nov. isolated from arctic soil.</title>
        <authorList>
            <person name="Kim D.-U."/>
        </authorList>
    </citation>
    <scope>NUCLEOTIDE SEQUENCE [LARGE SCALE GENOMIC DNA]</scope>
    <source>
        <strain evidence="3 4">Kopri-42</strain>
    </source>
</reference>
<dbReference type="InterPro" id="IPR011990">
    <property type="entry name" value="TPR-like_helical_dom_sf"/>
</dbReference>
<keyword evidence="4" id="KW-1185">Reference proteome</keyword>
<dbReference type="RefSeq" id="WP_113665634.1">
    <property type="nucleotide sequence ID" value="NZ_QNVY02000002.1"/>
</dbReference>
<proteinExistence type="predicted"/>
<feature type="signal peptide" evidence="2">
    <location>
        <begin position="1"/>
        <end position="20"/>
    </location>
</feature>
<dbReference type="PROSITE" id="PS50005">
    <property type="entry name" value="TPR"/>
    <property type="match status" value="1"/>
</dbReference>
<dbReference type="InterPro" id="IPR019734">
    <property type="entry name" value="TPR_rpt"/>
</dbReference>
<dbReference type="SUPFAM" id="SSF48452">
    <property type="entry name" value="TPR-like"/>
    <property type="match status" value="1"/>
</dbReference>
<dbReference type="Gene3D" id="1.25.40.10">
    <property type="entry name" value="Tetratricopeptide repeat domain"/>
    <property type="match status" value="1"/>
</dbReference>
<organism evidence="3 4">
    <name type="scientific">Flavobacterium petrolei</name>
    <dbReference type="NCBI Taxonomy" id="2259594"/>
    <lineage>
        <taxon>Bacteria</taxon>
        <taxon>Pseudomonadati</taxon>
        <taxon>Bacteroidota</taxon>
        <taxon>Flavobacteriia</taxon>
        <taxon>Flavobacteriales</taxon>
        <taxon>Flavobacteriaceae</taxon>
        <taxon>Flavobacterium</taxon>
    </lineage>
</organism>
<comment type="caution">
    <text evidence="3">The sequence shown here is derived from an EMBL/GenBank/DDBJ whole genome shotgun (WGS) entry which is preliminary data.</text>
</comment>
<gene>
    <name evidence="3" type="ORF">DR871_008785</name>
</gene>
<name>A0A482TWM0_9FLAO</name>
<evidence type="ECO:0000256" key="1">
    <source>
        <dbReference type="PROSITE-ProRule" id="PRU00339"/>
    </source>
</evidence>
<sequence>MKKHYFSIIFLLFFSIVSFAQKNQIKAAAIEYNSGKFQQAIDILNGAEYLIFNAEAVDQSEFYNLKAKVLTGLVENNIEPTKNVALTVTAYQELIAAEKASEKFKYSVAALESIKKIQKDLFNSALSDAKAKRFSEGASKMHTIYLTNKRDTINLYYAASYFRDAKDYNQALKLYEELDILKYSGKGLDYYAVNKQNNEDELFSSAASRDLTIKSGTHIKPRMEKSPSKKIEIYTTMAYMYLEKGDLEKSEKFNNKILEIDPKNPDSYLNLAYLKLDEKKEIMDQMSNLGTSPSDMKIYEQMIIKKDNLIKKAISYLEKGNVEIPKNQDISKLLLNLYRALDMTAEYNSLKARIVNL</sequence>
<accession>A0A482TWM0</accession>
<evidence type="ECO:0000256" key="2">
    <source>
        <dbReference type="SAM" id="SignalP"/>
    </source>
</evidence>
<evidence type="ECO:0000313" key="4">
    <source>
        <dbReference type="Proteomes" id="UP000253235"/>
    </source>
</evidence>